<comment type="caution">
    <text evidence="5">The sequence shown here is derived from an EMBL/GenBank/DDBJ whole genome shotgun (WGS) entry which is preliminary data.</text>
</comment>
<name>A0A916ZEE0_9BACL</name>
<gene>
    <name evidence="5" type="ORF">GCM10010911_56310</name>
</gene>
<sequence length="255" mass="29978">MFANKLELPFVFYHKSDTEISFHCHDCYELVYYLSGSGTTIIGDVEHEYTANTFSLIRPRTYHNETHYESTELFCFGFSLSDSNTIKLENGLYPDQSSLLMQIASKLRHEILTKRIHYQIKLELLLNEFLIEYERMRSARSFVDSFEYIEKFLNENFNQEIQLPSLAKITGYSYDHFRHIFKAKTGESPMSYIINRRIEHAKKLMLSTDMTMSSISQDCGFSNSSQFAGTFRKMTGLTPTEFKKKHYIQWDASRK</sequence>
<evidence type="ECO:0000256" key="2">
    <source>
        <dbReference type="ARBA" id="ARBA00023125"/>
    </source>
</evidence>
<protein>
    <recommendedName>
        <fullName evidence="4">HTH araC/xylS-type domain-containing protein</fullName>
    </recommendedName>
</protein>
<reference evidence="5" key="2">
    <citation type="submission" date="2020-09" db="EMBL/GenBank/DDBJ databases">
        <authorList>
            <person name="Sun Q."/>
            <person name="Zhou Y."/>
        </authorList>
    </citation>
    <scope>NUCLEOTIDE SEQUENCE</scope>
    <source>
        <strain evidence="5">CGMCC 1.15178</strain>
    </source>
</reference>
<dbReference type="PRINTS" id="PR00032">
    <property type="entry name" value="HTHARAC"/>
</dbReference>
<dbReference type="InterPro" id="IPR014710">
    <property type="entry name" value="RmlC-like_jellyroll"/>
</dbReference>
<dbReference type="PROSITE" id="PS01124">
    <property type="entry name" value="HTH_ARAC_FAMILY_2"/>
    <property type="match status" value="1"/>
</dbReference>
<proteinExistence type="predicted"/>
<evidence type="ECO:0000256" key="3">
    <source>
        <dbReference type="ARBA" id="ARBA00023163"/>
    </source>
</evidence>
<dbReference type="Gene3D" id="2.60.120.10">
    <property type="entry name" value="Jelly Rolls"/>
    <property type="match status" value="1"/>
</dbReference>
<dbReference type="EMBL" id="BMHP01000005">
    <property type="protein sequence ID" value="GGD90368.1"/>
    <property type="molecule type" value="Genomic_DNA"/>
</dbReference>
<evidence type="ECO:0000256" key="1">
    <source>
        <dbReference type="ARBA" id="ARBA00023015"/>
    </source>
</evidence>
<dbReference type="GO" id="GO:0003700">
    <property type="term" value="F:DNA-binding transcription factor activity"/>
    <property type="evidence" value="ECO:0007669"/>
    <property type="project" value="InterPro"/>
</dbReference>
<dbReference type="InterPro" id="IPR020449">
    <property type="entry name" value="Tscrpt_reg_AraC-type_HTH"/>
</dbReference>
<evidence type="ECO:0000259" key="4">
    <source>
        <dbReference type="PROSITE" id="PS01124"/>
    </source>
</evidence>
<dbReference type="PROSITE" id="PS00041">
    <property type="entry name" value="HTH_ARAC_FAMILY_1"/>
    <property type="match status" value="1"/>
</dbReference>
<evidence type="ECO:0000313" key="5">
    <source>
        <dbReference type="EMBL" id="GGD90368.1"/>
    </source>
</evidence>
<keyword evidence="1" id="KW-0805">Transcription regulation</keyword>
<accession>A0A916ZEE0</accession>
<dbReference type="Pfam" id="PF12833">
    <property type="entry name" value="HTH_18"/>
    <property type="match status" value="1"/>
</dbReference>
<dbReference type="PANTHER" id="PTHR43280">
    <property type="entry name" value="ARAC-FAMILY TRANSCRIPTIONAL REGULATOR"/>
    <property type="match status" value="1"/>
</dbReference>
<dbReference type="InterPro" id="IPR018062">
    <property type="entry name" value="HTH_AraC-typ_CS"/>
</dbReference>
<keyword evidence="3" id="KW-0804">Transcription</keyword>
<dbReference type="Proteomes" id="UP000612456">
    <property type="component" value="Unassembled WGS sequence"/>
</dbReference>
<keyword evidence="2" id="KW-0238">DNA-binding</keyword>
<evidence type="ECO:0000313" key="6">
    <source>
        <dbReference type="Proteomes" id="UP000612456"/>
    </source>
</evidence>
<dbReference type="PANTHER" id="PTHR43280:SF2">
    <property type="entry name" value="HTH-TYPE TRANSCRIPTIONAL REGULATOR EXSA"/>
    <property type="match status" value="1"/>
</dbReference>
<reference evidence="5" key="1">
    <citation type="journal article" date="2014" name="Int. J. Syst. Evol. Microbiol.">
        <title>Complete genome sequence of Corynebacterium casei LMG S-19264T (=DSM 44701T), isolated from a smear-ripened cheese.</title>
        <authorList>
            <consortium name="US DOE Joint Genome Institute (JGI-PGF)"/>
            <person name="Walter F."/>
            <person name="Albersmeier A."/>
            <person name="Kalinowski J."/>
            <person name="Ruckert C."/>
        </authorList>
    </citation>
    <scope>NUCLEOTIDE SEQUENCE</scope>
    <source>
        <strain evidence="5">CGMCC 1.15178</strain>
    </source>
</reference>
<dbReference type="AlphaFoldDB" id="A0A916ZEE0"/>
<dbReference type="SUPFAM" id="SSF51215">
    <property type="entry name" value="Regulatory protein AraC"/>
    <property type="match status" value="1"/>
</dbReference>
<dbReference type="InterPro" id="IPR009057">
    <property type="entry name" value="Homeodomain-like_sf"/>
</dbReference>
<dbReference type="Gene3D" id="1.10.10.60">
    <property type="entry name" value="Homeodomain-like"/>
    <property type="match status" value="2"/>
</dbReference>
<organism evidence="5 6">
    <name type="scientific">Paenibacillus nasutitermitis</name>
    <dbReference type="NCBI Taxonomy" id="1652958"/>
    <lineage>
        <taxon>Bacteria</taxon>
        <taxon>Bacillati</taxon>
        <taxon>Bacillota</taxon>
        <taxon>Bacilli</taxon>
        <taxon>Bacillales</taxon>
        <taxon>Paenibacillaceae</taxon>
        <taxon>Paenibacillus</taxon>
    </lineage>
</organism>
<keyword evidence="6" id="KW-1185">Reference proteome</keyword>
<dbReference type="InterPro" id="IPR018060">
    <property type="entry name" value="HTH_AraC"/>
</dbReference>
<dbReference type="RefSeq" id="WP_188997329.1">
    <property type="nucleotide sequence ID" value="NZ_BMHP01000005.1"/>
</dbReference>
<dbReference type="InterPro" id="IPR037923">
    <property type="entry name" value="HTH-like"/>
</dbReference>
<dbReference type="GO" id="GO:0043565">
    <property type="term" value="F:sequence-specific DNA binding"/>
    <property type="evidence" value="ECO:0007669"/>
    <property type="project" value="InterPro"/>
</dbReference>
<dbReference type="SMART" id="SM00342">
    <property type="entry name" value="HTH_ARAC"/>
    <property type="match status" value="1"/>
</dbReference>
<dbReference type="SUPFAM" id="SSF46689">
    <property type="entry name" value="Homeodomain-like"/>
    <property type="match status" value="2"/>
</dbReference>
<feature type="domain" description="HTH araC/xylS-type" evidence="4">
    <location>
        <begin position="147"/>
        <end position="245"/>
    </location>
</feature>